<protein>
    <recommendedName>
        <fullName evidence="6">DUF659 domain-containing protein</fullName>
    </recommendedName>
</protein>
<dbReference type="SUPFAM" id="SSF53098">
    <property type="entry name" value="Ribonuclease H-like"/>
    <property type="match status" value="1"/>
</dbReference>
<keyword evidence="5" id="KW-1185">Reference proteome</keyword>
<dbReference type="InterPro" id="IPR007021">
    <property type="entry name" value="DUF659"/>
</dbReference>
<evidence type="ECO:0000256" key="1">
    <source>
        <dbReference type="SAM" id="MobiDB-lite"/>
    </source>
</evidence>
<comment type="caution">
    <text evidence="4">The sequence shown here is derived from an EMBL/GenBank/DDBJ whole genome shotgun (WGS) entry which is preliminary data.</text>
</comment>
<evidence type="ECO:0000313" key="4">
    <source>
        <dbReference type="EMBL" id="KAK1609663.1"/>
    </source>
</evidence>
<accession>A0AAD8VM99</accession>
<sequence length="770" mass="88350">MRESRDVTMLKKREKASHRLRIERGIIEGMYPGVINLEDDDEQNQIQMSIREQLRDKNVSRAVERRRGSGSGVRVSLGKRSITAYFDKELSSNKVPMQPKISTALNIESKDVLGQAWAKFFQANDIAGRKANCPYFRAAMKITQNLGPTPIPTGKEIDGIYLDKNYEEAGEWLKMFKQDWKTYGVTVMCDSWTGPTGMSLINFMVYCNRRMFFHKSIDASGLTQNSEFLYKEIKRVVVEEIGHENVVQIVTDNGSNYKKACRTLVEEPEYSHIVWQPCAAHTVNLMLKDIAKFREVDVIVKSAKQICRFFHNHNSLHDSMKKNVGGELIKPNATRFGTVFMFLESYHQKKDQFRKWMVSDDWKKSIWKNDADYVFAEELLSSNMWWAALEWVLALLEPLYKSLRYADTQKKCTLSGFKKSMMTAIQKMDAHLGGGSRMFQRVMSKVSTRMEAMQKDTLMVAAAVLDPYTHYQINLSKITDYASALTDAIEKIADPDSVVLAINEIITYRECRGRFGQRLARSSAETMAPTEWWFQFGGEVPNLQKCALRIVSQCVSSSGCERNWSAFAMVHTKQRNRLLYGKLHKCVSVRHNLKIRAEEDQDDVKESYREKEVDPCALMMDTAMYDASNPMMEWLMEDEEHAILDGTDAASAVFEELRSLNSRRKESRLGTKDNGRKRKRIVEEEDEDDYIDCDDDEDEQNEHIDIDDEDDNPDDSESEADGGVPSQVEEDGPDQVENEIEGTSDGNSANRRSARLKKARKVKDVNNLYN</sequence>
<dbReference type="InterPro" id="IPR008906">
    <property type="entry name" value="HATC_C_dom"/>
</dbReference>
<organism evidence="4 5">
    <name type="scientific">Lolium multiflorum</name>
    <name type="common">Italian ryegrass</name>
    <name type="synonym">Lolium perenne subsp. multiflorum</name>
    <dbReference type="NCBI Taxonomy" id="4521"/>
    <lineage>
        <taxon>Eukaryota</taxon>
        <taxon>Viridiplantae</taxon>
        <taxon>Streptophyta</taxon>
        <taxon>Embryophyta</taxon>
        <taxon>Tracheophyta</taxon>
        <taxon>Spermatophyta</taxon>
        <taxon>Magnoliopsida</taxon>
        <taxon>Liliopsida</taxon>
        <taxon>Poales</taxon>
        <taxon>Poaceae</taxon>
        <taxon>BOP clade</taxon>
        <taxon>Pooideae</taxon>
        <taxon>Poodae</taxon>
        <taxon>Poeae</taxon>
        <taxon>Poeae Chloroplast Group 2 (Poeae type)</taxon>
        <taxon>Loliodinae</taxon>
        <taxon>Loliinae</taxon>
        <taxon>Lolium</taxon>
    </lineage>
</organism>
<feature type="compositionally biased region" description="Acidic residues" evidence="1">
    <location>
        <begin position="728"/>
        <end position="742"/>
    </location>
</feature>
<reference evidence="4" key="1">
    <citation type="submission" date="2023-07" db="EMBL/GenBank/DDBJ databases">
        <title>A chromosome-level genome assembly of Lolium multiflorum.</title>
        <authorList>
            <person name="Chen Y."/>
            <person name="Copetti D."/>
            <person name="Kolliker R."/>
            <person name="Studer B."/>
        </authorList>
    </citation>
    <scope>NUCLEOTIDE SEQUENCE</scope>
    <source>
        <strain evidence="4">02402/16</strain>
        <tissue evidence="4">Leaf</tissue>
    </source>
</reference>
<evidence type="ECO:0000313" key="5">
    <source>
        <dbReference type="Proteomes" id="UP001231189"/>
    </source>
</evidence>
<evidence type="ECO:0000259" key="2">
    <source>
        <dbReference type="Pfam" id="PF04937"/>
    </source>
</evidence>
<dbReference type="GO" id="GO:0046983">
    <property type="term" value="F:protein dimerization activity"/>
    <property type="evidence" value="ECO:0007669"/>
    <property type="project" value="InterPro"/>
</dbReference>
<dbReference type="Pfam" id="PF05699">
    <property type="entry name" value="Dimer_Tnp_hAT"/>
    <property type="match status" value="1"/>
</dbReference>
<dbReference type="Pfam" id="PF04937">
    <property type="entry name" value="DUF659"/>
    <property type="match status" value="1"/>
</dbReference>
<feature type="compositionally biased region" description="Basic and acidic residues" evidence="1">
    <location>
        <begin position="664"/>
        <end position="674"/>
    </location>
</feature>
<gene>
    <name evidence="4" type="ORF">QYE76_033336</name>
</gene>
<dbReference type="Proteomes" id="UP001231189">
    <property type="component" value="Unassembled WGS sequence"/>
</dbReference>
<feature type="region of interest" description="Disordered" evidence="1">
    <location>
        <begin position="664"/>
        <end position="770"/>
    </location>
</feature>
<feature type="domain" description="DUF659" evidence="2">
    <location>
        <begin position="152"/>
        <end position="306"/>
    </location>
</feature>
<dbReference type="PANTHER" id="PTHR32166:SF123">
    <property type="entry name" value="BED-TYPE DOMAIN-CONTAINING PROTEIN"/>
    <property type="match status" value="1"/>
</dbReference>
<dbReference type="AlphaFoldDB" id="A0AAD8VM99"/>
<dbReference type="InterPro" id="IPR012337">
    <property type="entry name" value="RNaseH-like_sf"/>
</dbReference>
<feature type="compositionally biased region" description="Acidic residues" evidence="1">
    <location>
        <begin position="683"/>
        <end position="720"/>
    </location>
</feature>
<proteinExistence type="predicted"/>
<feature type="domain" description="HAT C-terminal dimerisation" evidence="3">
    <location>
        <begin position="523"/>
        <end position="593"/>
    </location>
</feature>
<feature type="compositionally biased region" description="Basic residues" evidence="1">
    <location>
        <begin position="752"/>
        <end position="761"/>
    </location>
</feature>
<evidence type="ECO:0008006" key="6">
    <source>
        <dbReference type="Google" id="ProtNLM"/>
    </source>
</evidence>
<dbReference type="EMBL" id="JAUUTY010000007">
    <property type="protein sequence ID" value="KAK1609663.1"/>
    <property type="molecule type" value="Genomic_DNA"/>
</dbReference>
<evidence type="ECO:0000259" key="3">
    <source>
        <dbReference type="Pfam" id="PF05699"/>
    </source>
</evidence>
<name>A0AAD8VM99_LOLMU</name>
<dbReference type="PANTHER" id="PTHR32166">
    <property type="entry name" value="OSJNBA0013A04.12 PROTEIN"/>
    <property type="match status" value="1"/>
</dbReference>